<keyword evidence="3" id="KW-1185">Reference proteome</keyword>
<evidence type="ECO:0000256" key="1">
    <source>
        <dbReference type="SAM" id="MobiDB-lite"/>
    </source>
</evidence>
<comment type="caution">
    <text evidence="2">The sequence shown here is derived from an EMBL/GenBank/DDBJ whole genome shotgun (WGS) entry which is preliminary data.</text>
</comment>
<feature type="region of interest" description="Disordered" evidence="1">
    <location>
        <begin position="1"/>
        <end position="59"/>
    </location>
</feature>
<gene>
    <name evidence="2" type="ORF">E2C01_074281</name>
</gene>
<accession>A0A5B7IDW7</accession>
<name>A0A5B7IDW7_PORTR</name>
<organism evidence="2 3">
    <name type="scientific">Portunus trituberculatus</name>
    <name type="common">Swimming crab</name>
    <name type="synonym">Neptunus trituberculatus</name>
    <dbReference type="NCBI Taxonomy" id="210409"/>
    <lineage>
        <taxon>Eukaryota</taxon>
        <taxon>Metazoa</taxon>
        <taxon>Ecdysozoa</taxon>
        <taxon>Arthropoda</taxon>
        <taxon>Crustacea</taxon>
        <taxon>Multicrustacea</taxon>
        <taxon>Malacostraca</taxon>
        <taxon>Eumalacostraca</taxon>
        <taxon>Eucarida</taxon>
        <taxon>Decapoda</taxon>
        <taxon>Pleocyemata</taxon>
        <taxon>Brachyura</taxon>
        <taxon>Eubrachyura</taxon>
        <taxon>Portunoidea</taxon>
        <taxon>Portunidae</taxon>
        <taxon>Portuninae</taxon>
        <taxon>Portunus</taxon>
    </lineage>
</organism>
<proteinExistence type="predicted"/>
<reference evidence="2 3" key="1">
    <citation type="submission" date="2019-05" db="EMBL/GenBank/DDBJ databases">
        <title>Another draft genome of Portunus trituberculatus and its Hox gene families provides insights of decapod evolution.</title>
        <authorList>
            <person name="Jeong J.-H."/>
            <person name="Song I."/>
            <person name="Kim S."/>
            <person name="Choi T."/>
            <person name="Kim D."/>
            <person name="Ryu S."/>
            <person name="Kim W."/>
        </authorList>
    </citation>
    <scope>NUCLEOTIDE SEQUENCE [LARGE SCALE GENOMIC DNA]</scope>
    <source>
        <tissue evidence="2">Muscle</tissue>
    </source>
</reference>
<dbReference type="EMBL" id="VSRR010051963">
    <property type="protein sequence ID" value="MPC79737.1"/>
    <property type="molecule type" value="Genomic_DNA"/>
</dbReference>
<dbReference type="Proteomes" id="UP000324222">
    <property type="component" value="Unassembled WGS sequence"/>
</dbReference>
<dbReference type="AlphaFoldDB" id="A0A5B7IDW7"/>
<evidence type="ECO:0000313" key="3">
    <source>
        <dbReference type="Proteomes" id="UP000324222"/>
    </source>
</evidence>
<feature type="compositionally biased region" description="Pro residues" evidence="1">
    <location>
        <begin position="12"/>
        <end position="23"/>
    </location>
</feature>
<evidence type="ECO:0000313" key="2">
    <source>
        <dbReference type="EMBL" id="MPC79737.1"/>
    </source>
</evidence>
<sequence length="79" mass="8320">MAVYNYGRHWSPSPPPPLPPSSPLPASRGHGREGGSEEGEDEAEAVAPEPPERVDVRTSHLSLRLALPQVSEGAALGSQ</sequence>
<protein>
    <submittedName>
        <fullName evidence="2">Uncharacterized protein</fullName>
    </submittedName>
</protein>